<dbReference type="OrthoDB" id="185175at2759"/>
<evidence type="ECO:0000313" key="5">
    <source>
        <dbReference type="Proteomes" id="UP000789572"/>
    </source>
</evidence>
<dbReference type="SUPFAM" id="SSF48350">
    <property type="entry name" value="GTPase activation domain, GAP"/>
    <property type="match status" value="1"/>
</dbReference>
<dbReference type="GO" id="GO:0007165">
    <property type="term" value="P:signal transduction"/>
    <property type="evidence" value="ECO:0007669"/>
    <property type="project" value="InterPro"/>
</dbReference>
<dbReference type="PANTHER" id="PTHR15228:SF25">
    <property type="entry name" value="F-BAR DOMAIN-CONTAINING PROTEIN"/>
    <property type="match status" value="1"/>
</dbReference>
<evidence type="ECO:0000313" key="4">
    <source>
        <dbReference type="EMBL" id="CAG8660468.1"/>
    </source>
</evidence>
<proteinExistence type="predicted"/>
<dbReference type="Proteomes" id="UP000789572">
    <property type="component" value="Unassembled WGS sequence"/>
</dbReference>
<gene>
    <name evidence="4" type="ORF">POCULU_LOCUS10431</name>
</gene>
<dbReference type="Gene3D" id="1.10.555.10">
    <property type="entry name" value="Rho GTPase activation protein"/>
    <property type="match status" value="1"/>
</dbReference>
<feature type="non-terminal residue" evidence="4">
    <location>
        <position position="449"/>
    </location>
</feature>
<feature type="compositionally biased region" description="Basic and acidic residues" evidence="2">
    <location>
        <begin position="409"/>
        <end position="433"/>
    </location>
</feature>
<evidence type="ECO:0000259" key="3">
    <source>
        <dbReference type="PROSITE" id="PS50238"/>
    </source>
</evidence>
<feature type="domain" description="Rho-GAP" evidence="3">
    <location>
        <begin position="1"/>
        <end position="130"/>
    </location>
</feature>
<keyword evidence="5" id="KW-1185">Reference proteome</keyword>
<name>A0A9N9HB31_9GLOM</name>
<dbReference type="AlphaFoldDB" id="A0A9N9HB31"/>
<evidence type="ECO:0000256" key="2">
    <source>
        <dbReference type="SAM" id="MobiDB-lite"/>
    </source>
</evidence>
<feature type="region of interest" description="Disordered" evidence="2">
    <location>
        <begin position="409"/>
        <end position="449"/>
    </location>
</feature>
<accession>A0A9N9HB31</accession>
<dbReference type="Pfam" id="PF00620">
    <property type="entry name" value="RhoGAP"/>
    <property type="match status" value="1"/>
</dbReference>
<protein>
    <submittedName>
        <fullName evidence="4">6149_t:CDS:1</fullName>
    </submittedName>
</protein>
<comment type="caution">
    <text evidence="4">The sequence shown here is derived from an EMBL/GenBank/DDBJ whole genome shotgun (WGS) entry which is preliminary data.</text>
</comment>
<dbReference type="PANTHER" id="PTHR15228">
    <property type="entry name" value="SPERMATHECAL PHYSIOLOGY VARIANT"/>
    <property type="match status" value="1"/>
</dbReference>
<feature type="compositionally biased region" description="Acidic residues" evidence="2">
    <location>
        <begin position="317"/>
        <end position="332"/>
    </location>
</feature>
<dbReference type="InterPro" id="IPR000198">
    <property type="entry name" value="RhoGAP_dom"/>
</dbReference>
<feature type="region of interest" description="Disordered" evidence="2">
    <location>
        <begin position="308"/>
        <end position="333"/>
    </location>
</feature>
<reference evidence="4" key="1">
    <citation type="submission" date="2021-06" db="EMBL/GenBank/DDBJ databases">
        <authorList>
            <person name="Kallberg Y."/>
            <person name="Tangrot J."/>
            <person name="Rosling A."/>
        </authorList>
    </citation>
    <scope>NUCLEOTIDE SEQUENCE</scope>
    <source>
        <strain evidence="4">IA702</strain>
    </source>
</reference>
<dbReference type="EMBL" id="CAJVPJ010005318">
    <property type="protein sequence ID" value="CAG8660468.1"/>
    <property type="molecule type" value="Genomic_DNA"/>
</dbReference>
<organism evidence="4 5">
    <name type="scientific">Paraglomus occultum</name>
    <dbReference type="NCBI Taxonomy" id="144539"/>
    <lineage>
        <taxon>Eukaryota</taxon>
        <taxon>Fungi</taxon>
        <taxon>Fungi incertae sedis</taxon>
        <taxon>Mucoromycota</taxon>
        <taxon>Glomeromycotina</taxon>
        <taxon>Glomeromycetes</taxon>
        <taxon>Paraglomerales</taxon>
        <taxon>Paraglomeraceae</taxon>
        <taxon>Paraglomus</taxon>
    </lineage>
</organism>
<keyword evidence="1" id="KW-0343">GTPase activation</keyword>
<dbReference type="GO" id="GO:0005096">
    <property type="term" value="F:GTPase activator activity"/>
    <property type="evidence" value="ECO:0007669"/>
    <property type="project" value="UniProtKB-KW"/>
</dbReference>
<dbReference type="InterPro" id="IPR008936">
    <property type="entry name" value="Rho_GTPase_activation_prot"/>
</dbReference>
<dbReference type="InterPro" id="IPR051025">
    <property type="entry name" value="RhoGAP"/>
</dbReference>
<dbReference type="PROSITE" id="PS50238">
    <property type="entry name" value="RHOGAP"/>
    <property type="match status" value="1"/>
</dbReference>
<sequence>LAGEFNACVQHYANSAYASSDIIAPSSTLLFTSPVMVPDGLPHALASIVAKLPPYHFYLLRALSSHLARVNNNSEINKMNISNLGLIFCPSLNIGSILLKAFVEHLDIVFGSQCQLEEQELLEEEQETLVKEKQATDIYQTTNTSEEFSRSIKDLLTFEEKAVQSSDHSLPSSFSSSYSSTNVKEDEIYSNTAQTTTNTKNAVKYGTFSTVRTRESLRAISSSPSLYSMQVKEVSPQPINGTNASNSFGGNKVLFSLSDVTNDNQNHNVNTAALVPEPSDHNNSSVNSFYRRRTRSAGARNVPLNLWDYSSSSATSSDDEGSTDDKTEEVEDASPKLMAFNYFDQSGVETLGVLNLSPRASHQWALHNNGVDGKKSTTTSAWLNRRPSLEEREHWKRTILTASSEEISNKNLDDNSDDMGSKIKEHGSLEPKDTIGVAHGLNGVECDGG</sequence>
<feature type="non-terminal residue" evidence="4">
    <location>
        <position position="1"/>
    </location>
</feature>
<evidence type="ECO:0000256" key="1">
    <source>
        <dbReference type="ARBA" id="ARBA00022468"/>
    </source>
</evidence>